<protein>
    <submittedName>
        <fullName evidence="3">Sensor histidine kinase YpdA</fullName>
        <ecNumber evidence="3">2.7.13.3</ecNumber>
    </submittedName>
</protein>
<dbReference type="PANTHER" id="PTHR34220:SF7">
    <property type="entry name" value="SENSOR HISTIDINE KINASE YPDA"/>
    <property type="match status" value="1"/>
</dbReference>
<dbReference type="Proteomes" id="UP000076079">
    <property type="component" value="Chromosome"/>
</dbReference>
<organism evidence="3 4">
    <name type="scientific">Luteitalea pratensis</name>
    <dbReference type="NCBI Taxonomy" id="1855912"/>
    <lineage>
        <taxon>Bacteria</taxon>
        <taxon>Pseudomonadati</taxon>
        <taxon>Acidobacteriota</taxon>
        <taxon>Vicinamibacteria</taxon>
        <taxon>Vicinamibacterales</taxon>
        <taxon>Vicinamibacteraceae</taxon>
        <taxon>Luteitalea</taxon>
    </lineage>
</organism>
<evidence type="ECO:0000313" key="4">
    <source>
        <dbReference type="Proteomes" id="UP000076079"/>
    </source>
</evidence>
<dbReference type="InterPro" id="IPR036890">
    <property type="entry name" value="HATPase_C_sf"/>
</dbReference>
<keyword evidence="4" id="KW-1185">Reference proteome</keyword>
<dbReference type="SUPFAM" id="SSF55874">
    <property type="entry name" value="ATPase domain of HSP90 chaperone/DNA topoisomerase II/histidine kinase"/>
    <property type="match status" value="1"/>
</dbReference>
<keyword evidence="1" id="KW-0472">Membrane</keyword>
<feature type="transmembrane region" description="Helical" evidence="1">
    <location>
        <begin position="114"/>
        <end position="138"/>
    </location>
</feature>
<evidence type="ECO:0000313" key="3">
    <source>
        <dbReference type="EMBL" id="AMY10363.1"/>
    </source>
</evidence>
<evidence type="ECO:0000256" key="1">
    <source>
        <dbReference type="SAM" id="Phobius"/>
    </source>
</evidence>
<feature type="transmembrane region" description="Helical" evidence="1">
    <location>
        <begin position="12"/>
        <end position="31"/>
    </location>
</feature>
<dbReference type="EC" id="2.7.13.3" evidence="3"/>
<feature type="domain" description="Signal transduction histidine kinase internal region" evidence="2">
    <location>
        <begin position="158"/>
        <end position="237"/>
    </location>
</feature>
<reference evidence="3 4" key="1">
    <citation type="journal article" date="2016" name="Genome Announc.">
        <title>First Complete Genome Sequence of a Subdivision 6 Acidobacterium Strain.</title>
        <authorList>
            <person name="Huang S."/>
            <person name="Vieira S."/>
            <person name="Bunk B."/>
            <person name="Riedel T."/>
            <person name="Sproer C."/>
            <person name="Overmann J."/>
        </authorList>
    </citation>
    <scope>NUCLEOTIDE SEQUENCE [LARGE SCALE GENOMIC DNA]</scope>
    <source>
        <strain evidence="4">DSM 100886 HEG_-6_39</strain>
    </source>
</reference>
<reference evidence="4" key="2">
    <citation type="submission" date="2016-04" db="EMBL/GenBank/DDBJ databases">
        <title>First Complete Genome Sequence of a Subdivision 6 Acidobacterium.</title>
        <authorList>
            <person name="Huang S."/>
            <person name="Vieira S."/>
            <person name="Bunk B."/>
            <person name="Riedel T."/>
            <person name="Sproeer C."/>
            <person name="Overmann J."/>
        </authorList>
    </citation>
    <scope>NUCLEOTIDE SEQUENCE [LARGE SCALE GENOMIC DNA]</scope>
    <source>
        <strain evidence="4">DSM 100886 HEG_-6_39</strain>
    </source>
</reference>
<dbReference type="GO" id="GO:0016020">
    <property type="term" value="C:membrane"/>
    <property type="evidence" value="ECO:0007669"/>
    <property type="project" value="InterPro"/>
</dbReference>
<dbReference type="STRING" id="1855912.LuPra_03593"/>
<feature type="transmembrane region" description="Helical" evidence="1">
    <location>
        <begin position="73"/>
        <end position="94"/>
    </location>
</feature>
<sequence length="354" mass="38078">MHPLLGRIVGLTVYLGLWLVLGLAAALSLAVRAGWPWVAALTGVLPLALAYGVVCLAAWYVCRAFPLQGARSLGRVLLAQGAAASITSATWVGFAQWWLRAQLPAQPFWSRDATLLLFVAGVLLFLFSAAVHYVFLALEDRETARRQALESAVLAREAELRALRAQVNPHFLFNSLHSIGSLAGTRPAAARDMCIALGEFLRQSLRLGGLAGVPLQQEVDLMAQYLAIEQVRFGERLQVQVDVDPRAGSTLVPPLLLQPLVENAIKHGVAGLLEGGLVSIAARRESDRCVVTVANLFDPEGTPRAGTGTGVRNVRDRLAMHFGATASFDARVEGDRFTVTLTYPCEQIAGRAGE</sequence>
<proteinExistence type="predicted"/>
<dbReference type="RefSeq" id="WP_110172008.1">
    <property type="nucleotide sequence ID" value="NZ_CP015136.1"/>
</dbReference>
<gene>
    <name evidence="3" type="primary">ypdA_2</name>
    <name evidence="3" type="ORF">LuPra_03593</name>
</gene>
<evidence type="ECO:0000259" key="2">
    <source>
        <dbReference type="Pfam" id="PF06580"/>
    </source>
</evidence>
<dbReference type="OrthoDB" id="105609at2"/>
<dbReference type="KEGG" id="abac:LuPra_03593"/>
<keyword evidence="3" id="KW-0418">Kinase</keyword>
<keyword evidence="3" id="KW-0808">Transferase</keyword>
<keyword evidence="1" id="KW-0812">Transmembrane</keyword>
<dbReference type="Gene3D" id="3.30.565.10">
    <property type="entry name" value="Histidine kinase-like ATPase, C-terminal domain"/>
    <property type="match status" value="1"/>
</dbReference>
<keyword evidence="1" id="KW-1133">Transmembrane helix</keyword>
<dbReference type="GO" id="GO:0000155">
    <property type="term" value="F:phosphorelay sensor kinase activity"/>
    <property type="evidence" value="ECO:0007669"/>
    <property type="project" value="InterPro"/>
</dbReference>
<dbReference type="Pfam" id="PF06580">
    <property type="entry name" value="His_kinase"/>
    <property type="match status" value="1"/>
</dbReference>
<dbReference type="EMBL" id="CP015136">
    <property type="protein sequence ID" value="AMY10363.1"/>
    <property type="molecule type" value="Genomic_DNA"/>
</dbReference>
<dbReference type="PATRIC" id="fig|1813736.3.peg.3801"/>
<dbReference type="AlphaFoldDB" id="A0A143PQE2"/>
<name>A0A143PQE2_LUTPR</name>
<feature type="transmembrane region" description="Helical" evidence="1">
    <location>
        <begin position="37"/>
        <end position="61"/>
    </location>
</feature>
<dbReference type="InterPro" id="IPR050640">
    <property type="entry name" value="Bact_2-comp_sensor_kinase"/>
</dbReference>
<dbReference type="InterPro" id="IPR010559">
    <property type="entry name" value="Sig_transdc_His_kin_internal"/>
</dbReference>
<dbReference type="PANTHER" id="PTHR34220">
    <property type="entry name" value="SENSOR HISTIDINE KINASE YPDA"/>
    <property type="match status" value="1"/>
</dbReference>
<accession>A0A143PQE2</accession>